<feature type="region of interest" description="Disordered" evidence="1">
    <location>
        <begin position="110"/>
        <end position="158"/>
    </location>
</feature>
<evidence type="ECO:0000256" key="1">
    <source>
        <dbReference type="SAM" id="MobiDB-lite"/>
    </source>
</evidence>
<dbReference type="Proteomes" id="UP000837857">
    <property type="component" value="Chromosome 16"/>
</dbReference>
<evidence type="ECO:0000313" key="3">
    <source>
        <dbReference type="Proteomes" id="UP000837857"/>
    </source>
</evidence>
<evidence type="ECO:0000313" key="2">
    <source>
        <dbReference type="EMBL" id="CAH2045699.1"/>
    </source>
</evidence>
<feature type="compositionally biased region" description="Basic and acidic residues" evidence="1">
    <location>
        <begin position="110"/>
        <end position="121"/>
    </location>
</feature>
<name>A0ABN8I3I5_9NEOP</name>
<feature type="non-terminal residue" evidence="2">
    <location>
        <position position="1"/>
    </location>
</feature>
<keyword evidence="3" id="KW-1185">Reference proteome</keyword>
<gene>
    <name evidence="2" type="ORF">IPOD504_LOCUS5191</name>
</gene>
<accession>A0ABN8I3I5</accession>
<organism evidence="2 3">
    <name type="scientific">Iphiclides podalirius</name>
    <name type="common">scarce swallowtail</name>
    <dbReference type="NCBI Taxonomy" id="110791"/>
    <lineage>
        <taxon>Eukaryota</taxon>
        <taxon>Metazoa</taxon>
        <taxon>Ecdysozoa</taxon>
        <taxon>Arthropoda</taxon>
        <taxon>Hexapoda</taxon>
        <taxon>Insecta</taxon>
        <taxon>Pterygota</taxon>
        <taxon>Neoptera</taxon>
        <taxon>Endopterygota</taxon>
        <taxon>Lepidoptera</taxon>
        <taxon>Glossata</taxon>
        <taxon>Ditrysia</taxon>
        <taxon>Papilionoidea</taxon>
        <taxon>Papilionidae</taxon>
        <taxon>Papilioninae</taxon>
        <taxon>Iphiclides</taxon>
    </lineage>
</organism>
<proteinExistence type="predicted"/>
<reference evidence="2" key="1">
    <citation type="submission" date="2022-03" db="EMBL/GenBank/DDBJ databases">
        <authorList>
            <person name="Martin H S."/>
        </authorList>
    </citation>
    <scope>NUCLEOTIDE SEQUENCE</scope>
</reference>
<protein>
    <submittedName>
        <fullName evidence="2">Uncharacterized protein</fullName>
    </submittedName>
</protein>
<dbReference type="EMBL" id="OW152828">
    <property type="protein sequence ID" value="CAH2045699.1"/>
    <property type="molecule type" value="Genomic_DNA"/>
</dbReference>
<sequence length="158" mass="17123">MFDSGGGGIVTRKQGRNLGECAVLLLGLNCSELVACAKLTCRENADYSCDAHNLITHSFMKCFSVTADRIGVGRANSNIKRFDKLSRTERCGPSGNGGRCQYKCKHRTDKGMEYSSKREGASHVSKGGASSSPELHKRAPARRRRAAQPPFATLDINS</sequence>